<evidence type="ECO:0000313" key="2">
    <source>
        <dbReference type="Proteomes" id="UP000198131"/>
    </source>
</evidence>
<gene>
    <name evidence="1" type="ORF">SAMN06265337_0056</name>
</gene>
<accession>A0A212T079</accession>
<proteinExistence type="predicted"/>
<dbReference type="Proteomes" id="UP000198131">
    <property type="component" value="Unassembled WGS sequence"/>
</dbReference>
<dbReference type="RefSeq" id="WP_088841433.1">
    <property type="nucleotide sequence ID" value="NZ_FYEW01000001.1"/>
</dbReference>
<dbReference type="OrthoDB" id="882529at2"/>
<dbReference type="AlphaFoldDB" id="A0A212T079"/>
<protein>
    <submittedName>
        <fullName evidence="1">Uncharacterized protein</fullName>
    </submittedName>
</protein>
<keyword evidence="2" id="KW-1185">Reference proteome</keyword>
<name>A0A212T079_9BACT</name>
<sequence length="118" mass="13571">MDITNLDFQQARIKQVLFKSRLRSVLYGVREPDEALFSLRQNPLGEWLEAVVKPRYGTVPAVQQLQFELTRMLDTARSLVQQYQRGQIEEARAGLERIDTHATRIEDLLQAVETSTVA</sequence>
<reference evidence="2" key="1">
    <citation type="submission" date="2017-06" db="EMBL/GenBank/DDBJ databases">
        <authorList>
            <person name="Varghese N."/>
            <person name="Submissions S."/>
        </authorList>
    </citation>
    <scope>NUCLEOTIDE SEQUENCE [LARGE SCALE GENOMIC DNA]</scope>
    <source>
        <strain evidence="2">DSM 11116</strain>
    </source>
</reference>
<dbReference type="Gene3D" id="1.20.120.30">
    <property type="entry name" value="Aspartate receptor, ligand-binding domain"/>
    <property type="match status" value="1"/>
</dbReference>
<organism evidence="1 2">
    <name type="scientific">Hymenobacter gelipurpurascens</name>
    <dbReference type="NCBI Taxonomy" id="89968"/>
    <lineage>
        <taxon>Bacteria</taxon>
        <taxon>Pseudomonadati</taxon>
        <taxon>Bacteroidota</taxon>
        <taxon>Cytophagia</taxon>
        <taxon>Cytophagales</taxon>
        <taxon>Hymenobacteraceae</taxon>
        <taxon>Hymenobacter</taxon>
    </lineage>
</organism>
<dbReference type="EMBL" id="FYEW01000001">
    <property type="protein sequence ID" value="SNC59453.1"/>
    <property type="molecule type" value="Genomic_DNA"/>
</dbReference>
<evidence type="ECO:0000313" key="1">
    <source>
        <dbReference type="EMBL" id="SNC59453.1"/>
    </source>
</evidence>